<evidence type="ECO:0000313" key="2">
    <source>
        <dbReference type="Proteomes" id="UP000051574"/>
    </source>
</evidence>
<dbReference type="AlphaFoldDB" id="A0A0T6BAW1"/>
<keyword evidence="2" id="KW-1185">Reference proteome</keyword>
<accession>A0A0T6BAW1</accession>
<proteinExistence type="predicted"/>
<evidence type="ECO:0000313" key="1">
    <source>
        <dbReference type="EMBL" id="KRT84039.1"/>
    </source>
</evidence>
<dbReference type="EMBL" id="LJIG01002901">
    <property type="protein sequence ID" value="KRT84039.1"/>
    <property type="molecule type" value="Genomic_DNA"/>
</dbReference>
<comment type="caution">
    <text evidence="1">The sequence shown here is derived from an EMBL/GenBank/DDBJ whole genome shotgun (WGS) entry which is preliminary data.</text>
</comment>
<protein>
    <submittedName>
        <fullName evidence="1">Uncharacterized protein</fullName>
    </submittedName>
</protein>
<reference evidence="1 2" key="1">
    <citation type="submission" date="2015-09" db="EMBL/GenBank/DDBJ databases">
        <title>Draft genome of the scarab beetle Oryctes borbonicus.</title>
        <authorList>
            <person name="Meyer J.M."/>
            <person name="Markov G.V."/>
            <person name="Baskaran P."/>
            <person name="Herrmann M."/>
            <person name="Sommer R.J."/>
            <person name="Roedelsperger C."/>
        </authorList>
    </citation>
    <scope>NUCLEOTIDE SEQUENCE [LARGE SCALE GENOMIC DNA]</scope>
    <source>
        <strain evidence="1">OB123</strain>
        <tissue evidence="1">Whole animal</tissue>
    </source>
</reference>
<feature type="non-terminal residue" evidence="1">
    <location>
        <position position="1"/>
    </location>
</feature>
<name>A0A0T6BAW1_9SCAR</name>
<sequence>SVWKVGTMVLNILMKLLLLHCFALLMFSYVAAHATGELKLVRRDAAINNVRMNAHVRLLKYLSGRYKTLPIIEIADGIAEELVTNTTEESTTMEPYIIPTTTVSPSQINMNIFGGYFTSVLGNSLAHHFNVTSKIYTTPPYAMVHYYFHGDFVPPNNAFIGEANFINCGEVVNFCPPGSRQICVRNGTIYCATPISSSVIRPIDGLHRRCFPTNVKVQCRKEGLKTCEKMIRLHIPCYAIVTMVEGDECARERVYKDTYCILVIAYPLPAYSNSEFVEYLRRDKEGQRVVNHQFNNLAEAILKQIF</sequence>
<organism evidence="1 2">
    <name type="scientific">Oryctes borbonicus</name>
    <dbReference type="NCBI Taxonomy" id="1629725"/>
    <lineage>
        <taxon>Eukaryota</taxon>
        <taxon>Metazoa</taxon>
        <taxon>Ecdysozoa</taxon>
        <taxon>Arthropoda</taxon>
        <taxon>Hexapoda</taxon>
        <taxon>Insecta</taxon>
        <taxon>Pterygota</taxon>
        <taxon>Neoptera</taxon>
        <taxon>Endopterygota</taxon>
        <taxon>Coleoptera</taxon>
        <taxon>Polyphaga</taxon>
        <taxon>Scarabaeiformia</taxon>
        <taxon>Scarabaeidae</taxon>
        <taxon>Dynastinae</taxon>
        <taxon>Oryctes</taxon>
    </lineage>
</organism>
<dbReference type="Proteomes" id="UP000051574">
    <property type="component" value="Unassembled WGS sequence"/>
</dbReference>
<gene>
    <name evidence="1" type="ORF">AMK59_2069</name>
</gene>